<sequence length="555" mass="64619">EDNDLHYQYENENASAEVQDLIAKMENVDHRLFEYRIVNLSEKSLVDPINKVFSDDDKKRMRKFWEGMEPSAKEKQNTSRRSRWEKSIKPLIEKYALAVEVKPESVFDDDVQPPSTKIIFEIPFEGEFDLKKHYDITFLFDLSFNMLRDANTLEIAYRESFVNPIIPKTFEDVNDKIRFEIGEIESALRKQHRNQTKGQEPRVMLGSKHDGILKIYMNASEIEIGFLEVVGNAMVVDLKKCREDLEKLFKVMQLSIFYQRQHHLRRNATEGQLDCLQSFGVFVYQRETTIYTMHRYKGGLHIVDVLTNFTIPDNKDQAYVLDEIIEKSRVMDYYLKLQEISRKAQKYTPSNENPIAELERNAKESANNEKRSQIENSKLKGRVTKLECDIREIKQKQITPIENHLDKKNAQITESISKDLSISPKINSDEYQEEVESRVSNSSSTELSMCGSKSSEDKEIDDFLIRKDKEMVSNLMRERNREKKLQPTISSESEAHDSESRLQACSAIINSTTEIPQDTITHSQKIIQSEPETFNEQGLRFELFICVKNNSNGTT</sequence>
<dbReference type="EMBL" id="CAJVPV010012010">
    <property type="protein sequence ID" value="CAG8666750.1"/>
    <property type="molecule type" value="Genomic_DNA"/>
</dbReference>
<reference evidence="2" key="1">
    <citation type="submission" date="2021-06" db="EMBL/GenBank/DDBJ databases">
        <authorList>
            <person name="Kallberg Y."/>
            <person name="Tangrot J."/>
            <person name="Rosling A."/>
        </authorList>
    </citation>
    <scope>NUCLEOTIDE SEQUENCE</scope>
    <source>
        <strain evidence="2">CL551</strain>
    </source>
</reference>
<organism evidence="2 3">
    <name type="scientific">Acaulospora morrowiae</name>
    <dbReference type="NCBI Taxonomy" id="94023"/>
    <lineage>
        <taxon>Eukaryota</taxon>
        <taxon>Fungi</taxon>
        <taxon>Fungi incertae sedis</taxon>
        <taxon>Mucoromycota</taxon>
        <taxon>Glomeromycotina</taxon>
        <taxon>Glomeromycetes</taxon>
        <taxon>Diversisporales</taxon>
        <taxon>Acaulosporaceae</taxon>
        <taxon>Acaulospora</taxon>
    </lineage>
</organism>
<accession>A0A9N9E6R2</accession>
<evidence type="ECO:0000313" key="3">
    <source>
        <dbReference type="Proteomes" id="UP000789342"/>
    </source>
</evidence>
<comment type="caution">
    <text evidence="2">The sequence shown here is derived from an EMBL/GenBank/DDBJ whole genome shotgun (WGS) entry which is preliminary data.</text>
</comment>
<feature type="region of interest" description="Disordered" evidence="1">
    <location>
        <begin position="347"/>
        <end position="376"/>
    </location>
</feature>
<dbReference type="Proteomes" id="UP000789342">
    <property type="component" value="Unassembled WGS sequence"/>
</dbReference>
<feature type="compositionally biased region" description="Low complexity" evidence="1">
    <location>
        <begin position="438"/>
        <end position="448"/>
    </location>
</feature>
<feature type="region of interest" description="Disordered" evidence="1">
    <location>
        <begin position="424"/>
        <end position="454"/>
    </location>
</feature>
<evidence type="ECO:0000256" key="1">
    <source>
        <dbReference type="SAM" id="MobiDB-lite"/>
    </source>
</evidence>
<name>A0A9N9E6R2_9GLOM</name>
<proteinExistence type="predicted"/>
<dbReference type="AlphaFoldDB" id="A0A9N9E6R2"/>
<feature type="compositionally biased region" description="Basic and acidic residues" evidence="1">
    <location>
        <begin position="357"/>
        <end position="373"/>
    </location>
</feature>
<gene>
    <name evidence="2" type="ORF">AMORRO_LOCUS10650</name>
</gene>
<dbReference type="OrthoDB" id="2443382at2759"/>
<evidence type="ECO:0000313" key="2">
    <source>
        <dbReference type="EMBL" id="CAG8666750.1"/>
    </source>
</evidence>
<feature type="non-terminal residue" evidence="2">
    <location>
        <position position="555"/>
    </location>
</feature>
<protein>
    <submittedName>
        <fullName evidence="2">17343_t:CDS:1</fullName>
    </submittedName>
</protein>
<feature type="region of interest" description="Disordered" evidence="1">
    <location>
        <begin position="480"/>
        <end position="501"/>
    </location>
</feature>
<keyword evidence="3" id="KW-1185">Reference proteome</keyword>